<evidence type="ECO:0000313" key="6">
    <source>
        <dbReference type="Proteomes" id="UP000018144"/>
    </source>
</evidence>
<organism evidence="5 6">
    <name type="scientific">Pyronema omphalodes (strain CBS 100304)</name>
    <name type="common">Pyronema confluens</name>
    <dbReference type="NCBI Taxonomy" id="1076935"/>
    <lineage>
        <taxon>Eukaryota</taxon>
        <taxon>Fungi</taxon>
        <taxon>Dikarya</taxon>
        <taxon>Ascomycota</taxon>
        <taxon>Pezizomycotina</taxon>
        <taxon>Pezizomycetes</taxon>
        <taxon>Pezizales</taxon>
        <taxon>Pyronemataceae</taxon>
        <taxon>Pyronema</taxon>
    </lineage>
</organism>
<accession>U4L1V8</accession>
<dbReference type="OrthoDB" id="1274115at2759"/>
<evidence type="ECO:0000256" key="3">
    <source>
        <dbReference type="ARBA" id="ARBA00023002"/>
    </source>
</evidence>
<dbReference type="PANTHER" id="PTHR43976">
    <property type="entry name" value="SHORT CHAIN DEHYDROGENASE"/>
    <property type="match status" value="1"/>
</dbReference>
<dbReference type="Pfam" id="PF00106">
    <property type="entry name" value="adh_short"/>
    <property type="match status" value="1"/>
</dbReference>
<dbReference type="STRING" id="1076935.U4L1V8"/>
<dbReference type="Gene3D" id="3.40.50.720">
    <property type="entry name" value="NAD(P)-binding Rossmann-like Domain"/>
    <property type="match status" value="1"/>
</dbReference>
<keyword evidence="2" id="KW-0521">NADP</keyword>
<evidence type="ECO:0000256" key="1">
    <source>
        <dbReference type="ARBA" id="ARBA00006484"/>
    </source>
</evidence>
<dbReference type="GO" id="GO:0016491">
    <property type="term" value="F:oxidoreductase activity"/>
    <property type="evidence" value="ECO:0007669"/>
    <property type="project" value="UniProtKB-KW"/>
</dbReference>
<sequence length="265" mass="28683">MTTTIPASSSPPPPAHLPKNPLLVNHITSAGGHWLPLDVTSPSAPSVVHTALSIYGHIDYFVNNAGYSLLGAIESFSEAEYRQQMEVNFFAPLRLIQTILPSMRERKSGCIVNFSSTAGLDGIAAYGMYSASKFALEGMSESLAKEVAEFGIRVVIVEPGAFRSRFLDNVVATEKGVGEDYKDTIVGEQIKTSGEWNGKQPGDVEKGVQRIFDVVTGTGLGKGKEGYLRCPLGRDLAEIVQGKIVDLVKTKTVFEDIWNSTDVEE</sequence>
<dbReference type="PRINTS" id="PR00080">
    <property type="entry name" value="SDRFAMILY"/>
</dbReference>
<dbReference type="InterPro" id="IPR036291">
    <property type="entry name" value="NAD(P)-bd_dom_sf"/>
</dbReference>
<dbReference type="InterPro" id="IPR020904">
    <property type="entry name" value="Sc_DH/Rdtase_CS"/>
</dbReference>
<dbReference type="PANTHER" id="PTHR43976:SF16">
    <property type="entry name" value="SHORT-CHAIN DEHYDROGENASE_REDUCTASE FAMILY PROTEIN"/>
    <property type="match status" value="1"/>
</dbReference>
<name>U4L1V8_PYROM</name>
<evidence type="ECO:0000256" key="2">
    <source>
        <dbReference type="ARBA" id="ARBA00022857"/>
    </source>
</evidence>
<evidence type="ECO:0000256" key="4">
    <source>
        <dbReference type="RuleBase" id="RU000363"/>
    </source>
</evidence>
<dbReference type="eggNOG" id="KOG1205">
    <property type="taxonomic scope" value="Eukaryota"/>
</dbReference>
<dbReference type="SUPFAM" id="SSF51735">
    <property type="entry name" value="NAD(P)-binding Rossmann-fold domains"/>
    <property type="match status" value="1"/>
</dbReference>
<evidence type="ECO:0000313" key="5">
    <source>
        <dbReference type="EMBL" id="CCX09636.1"/>
    </source>
</evidence>
<dbReference type="PRINTS" id="PR00081">
    <property type="entry name" value="GDHRDH"/>
</dbReference>
<dbReference type="OMA" id="KGLHRDT"/>
<gene>
    <name evidence="5" type="ORF">PCON_09229</name>
</gene>
<dbReference type="InterPro" id="IPR002347">
    <property type="entry name" value="SDR_fam"/>
</dbReference>
<keyword evidence="6" id="KW-1185">Reference proteome</keyword>
<dbReference type="PROSITE" id="PS00061">
    <property type="entry name" value="ADH_SHORT"/>
    <property type="match status" value="1"/>
</dbReference>
<dbReference type="AlphaFoldDB" id="U4L1V8"/>
<protein>
    <submittedName>
        <fullName evidence="5">Similar to Uncharacterized oxidoreductase yusZ acc. no. P37959</fullName>
    </submittedName>
</protein>
<dbReference type="Proteomes" id="UP000018144">
    <property type="component" value="Unassembled WGS sequence"/>
</dbReference>
<reference evidence="5 6" key="1">
    <citation type="journal article" date="2013" name="PLoS Genet.">
        <title>The genome and development-dependent transcriptomes of Pyronema confluens: a window into fungal evolution.</title>
        <authorList>
            <person name="Traeger S."/>
            <person name="Altegoer F."/>
            <person name="Freitag M."/>
            <person name="Gabaldon T."/>
            <person name="Kempken F."/>
            <person name="Kumar A."/>
            <person name="Marcet-Houben M."/>
            <person name="Poggeler S."/>
            <person name="Stajich J.E."/>
            <person name="Nowrousian M."/>
        </authorList>
    </citation>
    <scope>NUCLEOTIDE SEQUENCE [LARGE SCALE GENOMIC DNA]</scope>
    <source>
        <strain evidence="6">CBS 100304</strain>
        <tissue evidence="5">Vegetative mycelium</tissue>
    </source>
</reference>
<dbReference type="EMBL" id="HF935477">
    <property type="protein sequence ID" value="CCX09636.1"/>
    <property type="molecule type" value="Genomic_DNA"/>
</dbReference>
<keyword evidence="3" id="KW-0560">Oxidoreductase</keyword>
<comment type="similarity">
    <text evidence="1 4">Belongs to the short-chain dehydrogenases/reductases (SDR) family.</text>
</comment>
<dbReference type="InterPro" id="IPR051911">
    <property type="entry name" value="SDR_oxidoreductase"/>
</dbReference>
<proteinExistence type="inferred from homology"/>